<reference evidence="3 5" key="1">
    <citation type="submission" date="2008-03" db="EMBL/GenBank/DDBJ databases">
        <title>Annotation of Ixodes scapularis.</title>
        <authorList>
            <consortium name="Ixodes scapularis Genome Project Consortium"/>
            <person name="Caler E."/>
            <person name="Hannick L.I."/>
            <person name="Bidwell S."/>
            <person name="Joardar V."/>
            <person name="Thiagarajan M."/>
            <person name="Amedeo P."/>
            <person name="Galinsky K.J."/>
            <person name="Schobel S."/>
            <person name="Inman J."/>
            <person name="Hostetler J."/>
            <person name="Miller J."/>
            <person name="Hammond M."/>
            <person name="Megy K."/>
            <person name="Lawson D."/>
            <person name="Kodira C."/>
            <person name="Sutton G."/>
            <person name="Meyer J."/>
            <person name="Hill C.A."/>
            <person name="Birren B."/>
            <person name="Nene V."/>
            <person name="Collins F."/>
            <person name="Alarcon-Chaidez F."/>
            <person name="Wikel S."/>
            <person name="Strausberg R."/>
        </authorList>
    </citation>
    <scope>NUCLEOTIDE SEQUENCE [LARGE SCALE GENOMIC DNA]</scope>
    <source>
        <strain evidence="5">Wikel</strain>
        <strain evidence="3">Wikel colony</strain>
    </source>
</reference>
<name>B7PJD1_IXOSC</name>
<keyword evidence="2" id="KW-0472">Membrane</keyword>
<feature type="compositionally biased region" description="Basic and acidic residues" evidence="1">
    <location>
        <begin position="99"/>
        <end position="108"/>
    </location>
</feature>
<evidence type="ECO:0000313" key="3">
    <source>
        <dbReference type="EMBL" id="EEC06703.1"/>
    </source>
</evidence>
<sequence length="108" mass="12437">MRVFLVALLFQRIVRKPEQEWYWSKNKLLQTPFFGQAEEGEQYPPGTIVSAICEWIVVLTFLAFSLSFAAEFRKFKLCLRLEYRDVDGGAAPLPVKPDASPEKPEARD</sequence>
<evidence type="ECO:0000313" key="4">
    <source>
        <dbReference type="EnsemblMetazoa" id="ISCW018222-PA"/>
    </source>
</evidence>
<keyword evidence="2" id="KW-0812">Transmembrane</keyword>
<gene>
    <name evidence="3" type="ORF">IscW_ISCW018222</name>
</gene>
<dbReference type="VEuPathDB" id="VectorBase:ISCW018222"/>
<dbReference type="EMBL" id="DS725566">
    <property type="protein sequence ID" value="EEC06703.1"/>
    <property type="molecule type" value="Genomic_DNA"/>
</dbReference>
<dbReference type="OrthoDB" id="191706at2759"/>
<dbReference type="VEuPathDB" id="VectorBase:ISCI018222"/>
<evidence type="ECO:0000256" key="2">
    <source>
        <dbReference type="SAM" id="Phobius"/>
    </source>
</evidence>
<dbReference type="VEuPathDB" id="VectorBase:ISCP_020367"/>
<feature type="transmembrane region" description="Helical" evidence="2">
    <location>
        <begin position="48"/>
        <end position="70"/>
    </location>
</feature>
<protein>
    <submittedName>
        <fullName evidence="3 4">Uncharacterized protein</fullName>
    </submittedName>
</protein>
<dbReference type="EMBL" id="ABJB010646015">
    <property type="status" value="NOT_ANNOTATED_CDS"/>
    <property type="molecule type" value="Genomic_DNA"/>
</dbReference>
<feature type="region of interest" description="Disordered" evidence="1">
    <location>
        <begin position="88"/>
        <end position="108"/>
    </location>
</feature>
<keyword evidence="2" id="KW-1133">Transmembrane helix</keyword>
<keyword evidence="5" id="KW-1185">Reference proteome</keyword>
<organism>
    <name type="scientific">Ixodes scapularis</name>
    <name type="common">Black-legged tick</name>
    <name type="synonym">Deer tick</name>
    <dbReference type="NCBI Taxonomy" id="6945"/>
    <lineage>
        <taxon>Eukaryota</taxon>
        <taxon>Metazoa</taxon>
        <taxon>Ecdysozoa</taxon>
        <taxon>Arthropoda</taxon>
        <taxon>Chelicerata</taxon>
        <taxon>Arachnida</taxon>
        <taxon>Acari</taxon>
        <taxon>Parasitiformes</taxon>
        <taxon>Ixodida</taxon>
        <taxon>Ixodoidea</taxon>
        <taxon>Ixodidae</taxon>
        <taxon>Ixodinae</taxon>
        <taxon>Ixodes</taxon>
    </lineage>
</organism>
<proteinExistence type="predicted"/>
<dbReference type="AlphaFoldDB" id="B7PJD1"/>
<dbReference type="EnsemblMetazoa" id="ISCW018222-RA">
    <property type="protein sequence ID" value="ISCW018222-PA"/>
    <property type="gene ID" value="ISCW018222"/>
</dbReference>
<dbReference type="PaxDb" id="6945-B7PJD1"/>
<dbReference type="Proteomes" id="UP000001555">
    <property type="component" value="Unassembled WGS sequence"/>
</dbReference>
<evidence type="ECO:0000313" key="5">
    <source>
        <dbReference type="Proteomes" id="UP000001555"/>
    </source>
</evidence>
<dbReference type="HOGENOM" id="CLU_2199822_0_0_1"/>
<accession>B7PJD1</accession>
<dbReference type="InParanoid" id="B7PJD1"/>
<evidence type="ECO:0000256" key="1">
    <source>
        <dbReference type="SAM" id="MobiDB-lite"/>
    </source>
</evidence>
<reference evidence="4" key="2">
    <citation type="submission" date="2020-05" db="UniProtKB">
        <authorList>
            <consortium name="EnsemblMetazoa"/>
        </authorList>
    </citation>
    <scope>IDENTIFICATION</scope>
    <source>
        <strain evidence="4">wikel</strain>
    </source>
</reference>